<dbReference type="EMBL" id="MFBD01000015">
    <property type="protein sequence ID" value="OGD89002.1"/>
    <property type="molecule type" value="Genomic_DNA"/>
</dbReference>
<gene>
    <name evidence="2" type="ORF">A3D04_01490</name>
</gene>
<feature type="domain" description="DUF5678" evidence="1">
    <location>
        <begin position="11"/>
        <end position="58"/>
    </location>
</feature>
<proteinExistence type="predicted"/>
<evidence type="ECO:0000259" key="1">
    <source>
        <dbReference type="Pfam" id="PF18929"/>
    </source>
</evidence>
<dbReference type="InterPro" id="IPR043734">
    <property type="entry name" value="DUF5678"/>
</dbReference>
<dbReference type="Pfam" id="PF18929">
    <property type="entry name" value="DUF5678"/>
    <property type="match status" value="1"/>
</dbReference>
<name>A0A1F5GAV0_9BACT</name>
<sequence>MKAIDMTRIYRDYKGKWVALKSPTDMTVVASAKTLQEALFKAQKKGIKMPLMVDIPKEMLPIVGLGKISS</sequence>
<reference evidence="2 3" key="1">
    <citation type="journal article" date="2016" name="Nat. Commun.">
        <title>Thousands of microbial genomes shed light on interconnected biogeochemical processes in an aquifer system.</title>
        <authorList>
            <person name="Anantharaman K."/>
            <person name="Brown C.T."/>
            <person name="Hug L.A."/>
            <person name="Sharon I."/>
            <person name="Castelle C.J."/>
            <person name="Probst A.J."/>
            <person name="Thomas B.C."/>
            <person name="Singh A."/>
            <person name="Wilkins M.J."/>
            <person name="Karaoz U."/>
            <person name="Brodie E.L."/>
            <person name="Williams K.H."/>
            <person name="Hubbard S.S."/>
            <person name="Banfield J.F."/>
        </authorList>
    </citation>
    <scope>NUCLEOTIDE SEQUENCE [LARGE SCALE GENOMIC DNA]</scope>
</reference>
<dbReference type="AlphaFoldDB" id="A0A1F5GAV0"/>
<evidence type="ECO:0000313" key="3">
    <source>
        <dbReference type="Proteomes" id="UP000177369"/>
    </source>
</evidence>
<comment type="caution">
    <text evidence="2">The sequence shown here is derived from an EMBL/GenBank/DDBJ whole genome shotgun (WGS) entry which is preliminary data.</text>
</comment>
<dbReference type="Proteomes" id="UP000177369">
    <property type="component" value="Unassembled WGS sequence"/>
</dbReference>
<dbReference type="STRING" id="1797714.A3D04_01490"/>
<organism evidence="2 3">
    <name type="scientific">Candidatus Curtissbacteria bacterium RIFCSPHIGHO2_02_FULL_40_16b</name>
    <dbReference type="NCBI Taxonomy" id="1797714"/>
    <lineage>
        <taxon>Bacteria</taxon>
        <taxon>Candidatus Curtissiibacteriota</taxon>
    </lineage>
</organism>
<accession>A0A1F5GAV0</accession>
<evidence type="ECO:0000313" key="2">
    <source>
        <dbReference type="EMBL" id="OGD89002.1"/>
    </source>
</evidence>
<protein>
    <recommendedName>
        <fullName evidence="1">DUF5678 domain-containing protein</fullName>
    </recommendedName>
</protein>